<dbReference type="EMBL" id="CP099717">
    <property type="protein sequence ID" value="USV55970.1"/>
    <property type="molecule type" value="Genomic_DNA"/>
</dbReference>
<dbReference type="RefSeq" id="WP_252994448.1">
    <property type="nucleotide sequence ID" value="NZ_CP099717.1"/>
</dbReference>
<dbReference type="PANTHER" id="PTHR12110">
    <property type="entry name" value="HYDROXYPYRUVATE ISOMERASE"/>
    <property type="match status" value="1"/>
</dbReference>
<evidence type="ECO:0000259" key="1">
    <source>
        <dbReference type="Pfam" id="PF01261"/>
    </source>
</evidence>
<evidence type="ECO:0000313" key="2">
    <source>
        <dbReference type="EMBL" id="USV55970.1"/>
    </source>
</evidence>
<protein>
    <submittedName>
        <fullName evidence="2">Sugar phosphate isomerase/epimerase</fullName>
    </submittedName>
</protein>
<dbReference type="InterPro" id="IPR013022">
    <property type="entry name" value="Xyl_isomerase-like_TIM-brl"/>
</dbReference>
<dbReference type="InterPro" id="IPR036237">
    <property type="entry name" value="Xyl_isomerase-like_sf"/>
</dbReference>
<sequence length="277" mass="30777">MNRLKIGARAHDLADQTPAALIAQAHELGLDGLQLAVHKSWPEAYQARDTHILATHIQHLQQADLSIFLLASYFNPAHSDADFLARELARVRLNIELAQRCHIGAVGSETGSLNDDDWTRHPDNHGAAAFHKVEQSLAQLRPELAQAGCDFLVEAVCDHIIHDADSLARLNARLGERFLVTLDLANLLDADNAAAWREILADFLGRHGERIRLFHFKNFILEGRDKVSVGLAQGLIDYAEVLAMLAQCQLTHIPIIVEELTGEALRESVAYLRHLSR</sequence>
<reference evidence="2" key="1">
    <citation type="submission" date="2022-06" db="EMBL/GenBank/DDBJ databases">
        <title>Complete Genome of Aeromonas sp. Strain SOD01 Isolated from an Urban Freshwater Stream.</title>
        <authorList>
            <person name="Williams L.E."/>
            <person name="Brysgel T."/>
            <person name="Capestro E.M."/>
            <person name="Foltz G.V."/>
            <person name="Gardner A.E."/>
            <person name="Ingrassia J."/>
            <person name="Peterson E."/>
            <person name="Arruda J."/>
            <person name="Flaherty I."/>
            <person name="Hunt M."/>
            <person name="Pappas G."/>
            <person name="Ramsaran S."/>
            <person name="Rocha M."/>
        </authorList>
    </citation>
    <scope>NUCLEOTIDE SEQUENCE</scope>
    <source>
        <strain evidence="2">SOD01</strain>
    </source>
</reference>
<name>A0AAE9SAR0_9GAMM</name>
<dbReference type="AlphaFoldDB" id="A0AAE9SAR0"/>
<dbReference type="GO" id="GO:0016853">
    <property type="term" value="F:isomerase activity"/>
    <property type="evidence" value="ECO:0007669"/>
    <property type="project" value="UniProtKB-KW"/>
</dbReference>
<dbReference type="InterPro" id="IPR050312">
    <property type="entry name" value="IolE/XylAMocC-like"/>
</dbReference>
<accession>A0AAE9SAR0</accession>
<dbReference type="SUPFAM" id="SSF51658">
    <property type="entry name" value="Xylose isomerase-like"/>
    <property type="match status" value="1"/>
</dbReference>
<organism evidence="2 3">
    <name type="scientific">Aeromonas encheleia</name>
    <dbReference type="NCBI Taxonomy" id="73010"/>
    <lineage>
        <taxon>Bacteria</taxon>
        <taxon>Pseudomonadati</taxon>
        <taxon>Pseudomonadota</taxon>
        <taxon>Gammaproteobacteria</taxon>
        <taxon>Aeromonadales</taxon>
        <taxon>Aeromonadaceae</taxon>
        <taxon>Aeromonas</taxon>
    </lineage>
</organism>
<dbReference type="Gene3D" id="3.20.20.150">
    <property type="entry name" value="Divalent-metal-dependent TIM barrel enzymes"/>
    <property type="match status" value="1"/>
</dbReference>
<feature type="domain" description="Xylose isomerase-like TIM barrel" evidence="1">
    <location>
        <begin position="22"/>
        <end position="273"/>
    </location>
</feature>
<keyword evidence="3" id="KW-1185">Reference proteome</keyword>
<proteinExistence type="predicted"/>
<dbReference type="Pfam" id="PF01261">
    <property type="entry name" value="AP_endonuc_2"/>
    <property type="match status" value="1"/>
</dbReference>
<evidence type="ECO:0000313" key="3">
    <source>
        <dbReference type="Proteomes" id="UP001056890"/>
    </source>
</evidence>
<dbReference type="Proteomes" id="UP001056890">
    <property type="component" value="Chromosome"/>
</dbReference>
<gene>
    <name evidence="2" type="ORF">NHF51_11375</name>
</gene>
<keyword evidence="2" id="KW-0413">Isomerase</keyword>